<dbReference type="STRING" id="40998.A0A2P7Z270"/>
<feature type="domain" description="Transcription factor TFIID subunit 8 C-terminal" evidence="9">
    <location>
        <begin position="169"/>
        <end position="216"/>
    </location>
</feature>
<dbReference type="CDD" id="cd00076">
    <property type="entry name" value="HFD_SF"/>
    <property type="match status" value="1"/>
</dbReference>
<proteinExistence type="inferred from homology"/>
<feature type="compositionally biased region" description="Basic residues" evidence="7">
    <location>
        <begin position="12"/>
        <end position="27"/>
    </location>
</feature>
<organism evidence="10 11">
    <name type="scientific">Elsinoe australis</name>
    <dbReference type="NCBI Taxonomy" id="40998"/>
    <lineage>
        <taxon>Eukaryota</taxon>
        <taxon>Fungi</taxon>
        <taxon>Dikarya</taxon>
        <taxon>Ascomycota</taxon>
        <taxon>Pezizomycotina</taxon>
        <taxon>Dothideomycetes</taxon>
        <taxon>Dothideomycetidae</taxon>
        <taxon>Myriangiales</taxon>
        <taxon>Elsinoaceae</taxon>
        <taxon>Elsinoe</taxon>
    </lineage>
</organism>
<evidence type="ECO:0000256" key="2">
    <source>
        <dbReference type="ARBA" id="ARBA00008767"/>
    </source>
</evidence>
<evidence type="ECO:0000256" key="1">
    <source>
        <dbReference type="ARBA" id="ARBA00004123"/>
    </source>
</evidence>
<evidence type="ECO:0000256" key="4">
    <source>
        <dbReference type="ARBA" id="ARBA00023015"/>
    </source>
</evidence>
<feature type="domain" description="Bromodomain associated" evidence="8">
    <location>
        <begin position="50"/>
        <end position="115"/>
    </location>
</feature>
<reference evidence="10 11" key="1">
    <citation type="submission" date="2017-05" db="EMBL/GenBank/DDBJ databases">
        <title>Draft genome sequence of Elsinoe australis.</title>
        <authorList>
            <person name="Cheng Q."/>
        </authorList>
    </citation>
    <scope>NUCLEOTIDE SEQUENCE [LARGE SCALE GENOMIC DNA]</scope>
    <source>
        <strain evidence="10 11">NL1</strain>
    </source>
</reference>
<dbReference type="InterPro" id="IPR037818">
    <property type="entry name" value="TAF8"/>
</dbReference>
<dbReference type="InterPro" id="IPR019473">
    <property type="entry name" value="TFIID_su8_C"/>
</dbReference>
<gene>
    <name evidence="10" type="ORF">B9Z65_4218</name>
</gene>
<dbReference type="PANTHER" id="PTHR46469:SF1">
    <property type="entry name" value="TRANSCRIPTION INITIATION FACTOR TFIID SUBUNIT 8"/>
    <property type="match status" value="1"/>
</dbReference>
<keyword evidence="10" id="KW-0396">Initiation factor</keyword>
<keyword evidence="11" id="KW-1185">Reference proteome</keyword>
<evidence type="ECO:0000259" key="9">
    <source>
        <dbReference type="Pfam" id="PF10406"/>
    </source>
</evidence>
<dbReference type="AlphaFoldDB" id="A0A2P7Z270"/>
<evidence type="ECO:0000256" key="7">
    <source>
        <dbReference type="SAM" id="MobiDB-lite"/>
    </source>
</evidence>
<dbReference type="PANTHER" id="PTHR46469">
    <property type="entry name" value="TRANSCRIPTION INITIATION FACTOR TFIID SUBUNIT 8"/>
    <property type="match status" value="1"/>
</dbReference>
<dbReference type="Pfam" id="PF10406">
    <property type="entry name" value="TAF8_C"/>
    <property type="match status" value="1"/>
</dbReference>
<name>A0A2P7Z270_9PEZI</name>
<accession>A0A2P7Z270</accession>
<dbReference type="InterPro" id="IPR006565">
    <property type="entry name" value="BTP"/>
</dbReference>
<evidence type="ECO:0000256" key="3">
    <source>
        <dbReference type="ARBA" id="ARBA00017307"/>
    </source>
</evidence>
<dbReference type="GO" id="GO:0046982">
    <property type="term" value="F:protein heterodimerization activity"/>
    <property type="evidence" value="ECO:0007669"/>
    <property type="project" value="InterPro"/>
</dbReference>
<dbReference type="GO" id="GO:0003743">
    <property type="term" value="F:translation initiation factor activity"/>
    <property type="evidence" value="ECO:0007669"/>
    <property type="project" value="UniProtKB-KW"/>
</dbReference>
<protein>
    <recommendedName>
        <fullName evidence="3">Transcription initiation factor TFIID subunit 8</fullName>
    </recommendedName>
</protein>
<evidence type="ECO:0000259" key="8">
    <source>
        <dbReference type="Pfam" id="PF07524"/>
    </source>
</evidence>
<dbReference type="Pfam" id="PF07524">
    <property type="entry name" value="Bromo_TP"/>
    <property type="match status" value="1"/>
</dbReference>
<comment type="subcellular location">
    <subcellularLocation>
        <location evidence="1">Nucleus</location>
    </subcellularLocation>
</comment>
<dbReference type="OrthoDB" id="2193813at2759"/>
<evidence type="ECO:0000313" key="11">
    <source>
        <dbReference type="Proteomes" id="UP000243723"/>
    </source>
</evidence>
<feature type="region of interest" description="Disordered" evidence="7">
    <location>
        <begin position="180"/>
        <end position="236"/>
    </location>
</feature>
<dbReference type="GO" id="GO:0006367">
    <property type="term" value="P:transcription initiation at RNA polymerase II promoter"/>
    <property type="evidence" value="ECO:0007669"/>
    <property type="project" value="TreeGrafter"/>
</dbReference>
<feature type="region of interest" description="Disordered" evidence="7">
    <location>
        <begin position="1"/>
        <end position="42"/>
    </location>
</feature>
<comment type="similarity">
    <text evidence="2">Belongs to the TAF8 family.</text>
</comment>
<keyword evidence="6" id="KW-0539">Nucleus</keyword>
<evidence type="ECO:0000256" key="6">
    <source>
        <dbReference type="ARBA" id="ARBA00023242"/>
    </source>
</evidence>
<dbReference type="CDD" id="cd08049">
    <property type="entry name" value="TAF8"/>
    <property type="match status" value="1"/>
</dbReference>
<comment type="caution">
    <text evidence="10">The sequence shown here is derived from an EMBL/GenBank/DDBJ whole genome shotgun (WGS) entry which is preliminary data.</text>
</comment>
<feature type="compositionally biased region" description="Basic and acidic residues" evidence="7">
    <location>
        <begin position="189"/>
        <end position="203"/>
    </location>
</feature>
<dbReference type="Gene3D" id="1.10.20.10">
    <property type="entry name" value="Histone, subunit A"/>
    <property type="match status" value="1"/>
</dbReference>
<keyword evidence="10" id="KW-0648">Protein biosynthesis</keyword>
<evidence type="ECO:0000313" key="10">
    <source>
        <dbReference type="EMBL" id="PSK42304.1"/>
    </source>
</evidence>
<dbReference type="Proteomes" id="UP000243723">
    <property type="component" value="Unassembled WGS sequence"/>
</dbReference>
<dbReference type="InterPro" id="IPR009072">
    <property type="entry name" value="Histone-fold"/>
</dbReference>
<keyword evidence="4" id="KW-0805">Transcription regulation</keyword>
<keyword evidence="5" id="KW-0804">Transcription</keyword>
<dbReference type="GO" id="GO:0005669">
    <property type="term" value="C:transcription factor TFIID complex"/>
    <property type="evidence" value="ECO:0007669"/>
    <property type="project" value="InterPro"/>
</dbReference>
<evidence type="ECO:0000256" key="5">
    <source>
        <dbReference type="ARBA" id="ARBA00023163"/>
    </source>
</evidence>
<sequence length="310" mass="34417">MATFDDMNGQHATKRQRTNHGVHRNLRYRQSIPSATEAASQDPRIIQRQLDKGITTALAFAGFDSVTGSALHSLEALAEEFITDFLENACMSMLSARRNAPTSQDFTFALSQAGIAPSQLEEHLQLPIPHELSCPIIPPPAPEEQPPIDLKPVLGSDLCEPPQKVYPQIPVHFPPLPSKHAWRHTPHVAAREKDPRKLRERATQEGILAEKSLRKLAQAASKPGSRTQRTSSKAEQEKEFLWKDAVACLMADQSQSTQNDGDIDMMMTDGANESKAKVKAEIEQEDRAAMVVNYDRAHWRKGVSFGTVKT</sequence>
<dbReference type="EMBL" id="NHZQ01000335">
    <property type="protein sequence ID" value="PSK42304.1"/>
    <property type="molecule type" value="Genomic_DNA"/>
</dbReference>